<dbReference type="EMBL" id="CSBK01001222">
    <property type="protein sequence ID" value="COY44589.1"/>
    <property type="molecule type" value="Genomic_DNA"/>
</dbReference>
<feature type="region of interest" description="Disordered" evidence="1">
    <location>
        <begin position="107"/>
        <end position="130"/>
    </location>
</feature>
<reference evidence="5" key="1">
    <citation type="submission" date="2015-03" db="EMBL/GenBank/DDBJ databases">
        <authorList>
            <consortium name="Pathogen Informatics"/>
            <person name="Murphy D."/>
        </authorList>
    </citation>
    <scope>NUCLEOTIDE SEQUENCE</scope>
    <source>
        <strain evidence="5">N09902308</strain>
    </source>
</reference>
<dbReference type="EMBL" id="CQQC01001510">
    <property type="protein sequence ID" value="CNW01163.1"/>
    <property type="molecule type" value="Genomic_DNA"/>
</dbReference>
<dbReference type="EMBL" id="CFOH01000302">
    <property type="protein sequence ID" value="CFE52026.1"/>
    <property type="molecule type" value="Genomic_DNA"/>
</dbReference>
<dbReference type="Proteomes" id="UP000046947">
    <property type="component" value="Unassembled WGS sequence"/>
</dbReference>
<evidence type="ECO:0000313" key="9">
    <source>
        <dbReference type="Proteomes" id="UP000048600"/>
    </source>
</evidence>
<evidence type="ECO:0000313" key="2">
    <source>
        <dbReference type="EMBL" id="CFE52026.1"/>
    </source>
</evidence>
<reference evidence="6 7" key="2">
    <citation type="submission" date="2015-03" db="EMBL/GenBank/DDBJ databases">
        <authorList>
            <consortium name="Pathogen Informatics"/>
        </authorList>
    </citation>
    <scope>NUCLEOTIDE SEQUENCE [LARGE SCALE GENOMIC DNA]</scope>
    <source>
        <strain evidence="3 7">D00501624</strain>
        <strain evidence="2 8">H09601792</strain>
        <strain evidence="6">N09902308</strain>
        <strain evidence="4 9">P00601463</strain>
    </source>
</reference>
<organism evidence="3 7">
    <name type="scientific">Mycobacterium tuberculosis</name>
    <dbReference type="NCBI Taxonomy" id="1773"/>
    <lineage>
        <taxon>Bacteria</taxon>
        <taxon>Bacillati</taxon>
        <taxon>Actinomycetota</taxon>
        <taxon>Actinomycetes</taxon>
        <taxon>Mycobacteriales</taxon>
        <taxon>Mycobacteriaceae</taxon>
        <taxon>Mycobacterium</taxon>
        <taxon>Mycobacterium tuberculosis complex</taxon>
    </lineage>
</organism>
<evidence type="ECO:0000313" key="6">
    <source>
        <dbReference type="Proteomes" id="UP000039021"/>
    </source>
</evidence>
<dbReference type="Proteomes" id="UP000039021">
    <property type="component" value="Unassembled WGS sequence"/>
</dbReference>
<accession>A0A655FS82</accession>
<protein>
    <submittedName>
        <fullName evidence="3">Uncharacterized protein</fullName>
    </submittedName>
</protein>
<evidence type="ECO:0000313" key="3">
    <source>
        <dbReference type="EMBL" id="CNW01163.1"/>
    </source>
</evidence>
<dbReference type="EMBL" id="CHKL01001046">
    <property type="protein sequence ID" value="COX61678.1"/>
    <property type="molecule type" value="Genomic_DNA"/>
</dbReference>
<dbReference type="AlphaFoldDB" id="A0A655FS82"/>
<dbReference type="Proteomes" id="UP000048600">
    <property type="component" value="Unassembled WGS sequence"/>
</dbReference>
<feature type="compositionally biased region" description="Polar residues" evidence="1">
    <location>
        <begin position="107"/>
        <end position="116"/>
    </location>
</feature>
<sequence length="130" mass="13472">METSPPGMPSGPTAKNEKLGLTLNPELLPDVILISETAASKLRPGMVRVMGSTVIGPTSKVGSMPRWIEGMAMFGMLIGPMWPIAAKPNGMDGMWMGGMMVAGPMSPVTSAPTAGNSGMGYPKEKPAKPS</sequence>
<evidence type="ECO:0000313" key="7">
    <source>
        <dbReference type="Proteomes" id="UP000039217"/>
    </source>
</evidence>
<gene>
    <name evidence="3" type="ORF">ERS007661_03423</name>
    <name evidence="2" type="ORF">ERS007688_02023</name>
    <name evidence="5" type="ORF">ERS007739_02618</name>
    <name evidence="4" type="ORF">ERS007741_04592</name>
</gene>
<dbReference type="Proteomes" id="UP000039217">
    <property type="component" value="Unassembled WGS sequence"/>
</dbReference>
<proteinExistence type="predicted"/>
<name>A0A655FS82_MYCTX</name>
<evidence type="ECO:0000313" key="5">
    <source>
        <dbReference type="EMBL" id="COY44589.1"/>
    </source>
</evidence>
<evidence type="ECO:0000256" key="1">
    <source>
        <dbReference type="SAM" id="MobiDB-lite"/>
    </source>
</evidence>
<evidence type="ECO:0000313" key="4">
    <source>
        <dbReference type="EMBL" id="COX61678.1"/>
    </source>
</evidence>
<evidence type="ECO:0000313" key="8">
    <source>
        <dbReference type="Proteomes" id="UP000046947"/>
    </source>
</evidence>